<evidence type="ECO:0000313" key="2">
    <source>
        <dbReference type="WBParaSite" id="PDA_v2.g15568.t1"/>
    </source>
</evidence>
<dbReference type="Proteomes" id="UP000887578">
    <property type="component" value="Unplaced"/>
</dbReference>
<accession>A0A914PIL8</accession>
<dbReference type="AlphaFoldDB" id="A0A914PIL8"/>
<proteinExistence type="predicted"/>
<name>A0A914PIL8_9BILA</name>
<protein>
    <submittedName>
        <fullName evidence="2">Uncharacterized protein</fullName>
    </submittedName>
</protein>
<dbReference type="WBParaSite" id="PDA_v2.g15568.t1">
    <property type="protein sequence ID" value="PDA_v2.g15568.t1"/>
    <property type="gene ID" value="PDA_v2.g15568"/>
</dbReference>
<evidence type="ECO:0000313" key="1">
    <source>
        <dbReference type="Proteomes" id="UP000887578"/>
    </source>
</evidence>
<reference evidence="2" key="1">
    <citation type="submission" date="2022-11" db="UniProtKB">
        <authorList>
            <consortium name="WormBaseParasite"/>
        </authorList>
    </citation>
    <scope>IDENTIFICATION</scope>
</reference>
<organism evidence="1 2">
    <name type="scientific">Panagrolaimus davidi</name>
    <dbReference type="NCBI Taxonomy" id="227884"/>
    <lineage>
        <taxon>Eukaryota</taxon>
        <taxon>Metazoa</taxon>
        <taxon>Ecdysozoa</taxon>
        <taxon>Nematoda</taxon>
        <taxon>Chromadorea</taxon>
        <taxon>Rhabditida</taxon>
        <taxon>Tylenchina</taxon>
        <taxon>Panagrolaimomorpha</taxon>
        <taxon>Panagrolaimoidea</taxon>
        <taxon>Panagrolaimidae</taxon>
        <taxon>Panagrolaimus</taxon>
    </lineage>
</organism>
<keyword evidence="1" id="KW-1185">Reference proteome</keyword>
<sequence>MSEETKKDVKRIASNIKIPKSSPQCRFPSDVLKHMKKKASPKKALKLMKLNKFFLQEKCPFIHFGGLTIFRDSVIPEFLASKQKTYPINNLPNNIGIGDALILRLLFKAEYLSHFISKIIICDIKQLICYKLRILYDEFKFLTSSGKVKKVELEETFVTSKKDEIISYAELLGLVPSLTHLKLDYYDDAISQKFVEKICASNLERLELCRLTDEFDFEEFLTSMKRKPNLEISLNFLKSVNGKKIDAYIDKLVAAGIPDSYPPYLRGSSSQNGFSLNRLRQIYQKSVLSHNK</sequence>